<evidence type="ECO:0000256" key="14">
    <source>
        <dbReference type="ARBA" id="ARBA00054019"/>
    </source>
</evidence>
<name>A0ABD1YER3_9MARC</name>
<evidence type="ECO:0000256" key="16">
    <source>
        <dbReference type="SAM" id="MobiDB-lite"/>
    </source>
</evidence>
<comment type="function">
    <text evidence="14">Catalyzes the formation of NAD(+) from nicotinamide mononucleotide (NMN) and ATP. Can also use the deamidated form; nicotinic acid mononucleotide (NaMN) as substrate.</text>
</comment>
<evidence type="ECO:0000256" key="1">
    <source>
        <dbReference type="ARBA" id="ARBA00001968"/>
    </source>
</evidence>
<evidence type="ECO:0000256" key="2">
    <source>
        <dbReference type="ARBA" id="ARBA00004658"/>
    </source>
</evidence>
<dbReference type="GO" id="GO:0000309">
    <property type="term" value="F:nicotinamide-nucleotide adenylyltransferase activity"/>
    <property type="evidence" value="ECO:0007669"/>
    <property type="project" value="UniProtKB-EC"/>
</dbReference>
<dbReference type="FunFam" id="3.40.50.620:FF:000200">
    <property type="entry name" value="Nicotinamide-nucleotide adenylyltransferase"/>
    <property type="match status" value="1"/>
</dbReference>
<keyword evidence="9 15" id="KW-0547">Nucleotide-binding</keyword>
<dbReference type="InterPro" id="IPR051182">
    <property type="entry name" value="Euk_NMN_adenylyltrnsfrase"/>
</dbReference>
<keyword evidence="5 15" id="KW-0662">Pyridine nucleotide biosynthesis</keyword>
<dbReference type="EMBL" id="JBHFFA010000004">
    <property type="protein sequence ID" value="KAL2629165.1"/>
    <property type="molecule type" value="Genomic_DNA"/>
</dbReference>
<evidence type="ECO:0000259" key="18">
    <source>
        <dbReference type="Pfam" id="PF13837"/>
    </source>
</evidence>
<dbReference type="PANTHER" id="PTHR12039">
    <property type="entry name" value="NICOTINAMIDE MONONUCLEOTIDE ADENYLYLTRANSFERASE"/>
    <property type="match status" value="1"/>
</dbReference>
<proteinExistence type="inferred from homology"/>
<evidence type="ECO:0000256" key="3">
    <source>
        <dbReference type="ARBA" id="ARBA00005019"/>
    </source>
</evidence>
<dbReference type="EC" id="2.7.7.18" evidence="15"/>
<protein>
    <recommendedName>
        <fullName evidence="15">Nicotinamide-nucleotide adenylyltransferase</fullName>
        <ecNumber evidence="15">2.7.7.1</ecNumber>
        <ecNumber evidence="15">2.7.7.18</ecNumber>
    </recommendedName>
</protein>
<dbReference type="CDD" id="cd09286">
    <property type="entry name" value="NMNAT_Eukarya"/>
    <property type="match status" value="1"/>
</dbReference>
<reference evidence="19 20" key="1">
    <citation type="submission" date="2024-09" db="EMBL/GenBank/DDBJ databases">
        <title>Chromosome-scale assembly of Riccia fluitans.</title>
        <authorList>
            <person name="Paukszto L."/>
            <person name="Sawicki J."/>
            <person name="Karawczyk K."/>
            <person name="Piernik-Szablinska J."/>
            <person name="Szczecinska M."/>
            <person name="Mazdziarz M."/>
        </authorList>
    </citation>
    <scope>NUCLEOTIDE SEQUENCE [LARGE SCALE GENOMIC DNA]</scope>
    <source>
        <strain evidence="19">Rf_01</strain>
        <tissue evidence="19">Aerial parts of the thallus</tissue>
    </source>
</reference>
<organism evidence="19 20">
    <name type="scientific">Riccia fluitans</name>
    <dbReference type="NCBI Taxonomy" id="41844"/>
    <lineage>
        <taxon>Eukaryota</taxon>
        <taxon>Viridiplantae</taxon>
        <taxon>Streptophyta</taxon>
        <taxon>Embryophyta</taxon>
        <taxon>Marchantiophyta</taxon>
        <taxon>Marchantiopsida</taxon>
        <taxon>Marchantiidae</taxon>
        <taxon>Marchantiales</taxon>
        <taxon>Ricciaceae</taxon>
        <taxon>Riccia</taxon>
    </lineage>
</organism>
<feature type="compositionally biased region" description="Acidic residues" evidence="16">
    <location>
        <begin position="9"/>
        <end position="21"/>
    </location>
</feature>
<dbReference type="SUPFAM" id="SSF52374">
    <property type="entry name" value="Nucleotidylyl transferase"/>
    <property type="match status" value="1"/>
</dbReference>
<dbReference type="InterPro" id="IPR045094">
    <property type="entry name" value="NMNAT_euk"/>
</dbReference>
<dbReference type="Gene3D" id="3.40.50.620">
    <property type="entry name" value="HUPs"/>
    <property type="match status" value="1"/>
</dbReference>
<comment type="catalytic activity">
    <reaction evidence="13 15">
        <text>beta-nicotinamide D-ribonucleotide + ATP + H(+) = diphosphate + NAD(+)</text>
        <dbReference type="Rhea" id="RHEA:21360"/>
        <dbReference type="ChEBI" id="CHEBI:14649"/>
        <dbReference type="ChEBI" id="CHEBI:15378"/>
        <dbReference type="ChEBI" id="CHEBI:30616"/>
        <dbReference type="ChEBI" id="CHEBI:33019"/>
        <dbReference type="ChEBI" id="CHEBI:57540"/>
        <dbReference type="EC" id="2.7.7.1"/>
    </reaction>
</comment>
<evidence type="ECO:0000256" key="7">
    <source>
        <dbReference type="ARBA" id="ARBA00022695"/>
    </source>
</evidence>
<dbReference type="InterPro" id="IPR004821">
    <property type="entry name" value="Cyt_trans-like"/>
</dbReference>
<evidence type="ECO:0000256" key="8">
    <source>
        <dbReference type="ARBA" id="ARBA00022723"/>
    </source>
</evidence>
<sequence length="385" mass="43297">MGAAGLDLEAADDVDTAEGWDEDSRDKGEKDFNGKKKRAELWQDAEMDALVSAYRHIHVRLAVAGKKGKHLFKSANEKWKEVRNLLLPLGVDRQPKEIERKWSNLSTAFKQISDWNKKVGKPSYWELDEKLNGTSGGSDCSSGIVDISLPVDKLAYQTVKDPRDLKRTRVVLVATGSFNPPTYMHLRMFELARDALMEEGYDVIGAYMSPVNDAYGKKGLAAAEHRIRLCQLASNDSSFIMVDPWEAKQTGYQRTLIVLNRVDQKVNSNGFGNDGKVHVMLLCGADLLESFTTPGVWIPDQVQTLCKEHGVVCISREGKDLRSIIFDSDMLYELRKHIIVVDEVIANNISSTKIRRNLARGLSVKYLTPDSVINYVKAHHLYDQK</sequence>
<dbReference type="Pfam" id="PF01467">
    <property type="entry name" value="CTP_transf_like"/>
    <property type="match status" value="1"/>
</dbReference>
<feature type="compositionally biased region" description="Basic and acidic residues" evidence="16">
    <location>
        <begin position="22"/>
        <end position="34"/>
    </location>
</feature>
<dbReference type="GO" id="GO:0019363">
    <property type="term" value="P:pyridine nucleotide biosynthetic process"/>
    <property type="evidence" value="ECO:0007669"/>
    <property type="project" value="UniProtKB-KW"/>
</dbReference>
<comment type="catalytic activity">
    <reaction evidence="12 15">
        <text>nicotinate beta-D-ribonucleotide + ATP + H(+) = deamido-NAD(+) + diphosphate</text>
        <dbReference type="Rhea" id="RHEA:22860"/>
        <dbReference type="ChEBI" id="CHEBI:15378"/>
        <dbReference type="ChEBI" id="CHEBI:30616"/>
        <dbReference type="ChEBI" id="CHEBI:33019"/>
        <dbReference type="ChEBI" id="CHEBI:57502"/>
        <dbReference type="ChEBI" id="CHEBI:58437"/>
        <dbReference type="EC" id="2.7.7.18"/>
    </reaction>
</comment>
<evidence type="ECO:0000256" key="9">
    <source>
        <dbReference type="ARBA" id="ARBA00022741"/>
    </source>
</evidence>
<keyword evidence="20" id="KW-1185">Reference proteome</keyword>
<evidence type="ECO:0000256" key="15">
    <source>
        <dbReference type="RuleBase" id="RU362021"/>
    </source>
</evidence>
<keyword evidence="8" id="KW-0479">Metal-binding</keyword>
<evidence type="ECO:0000256" key="11">
    <source>
        <dbReference type="ARBA" id="ARBA00023027"/>
    </source>
</evidence>
<evidence type="ECO:0000313" key="19">
    <source>
        <dbReference type="EMBL" id="KAL2629165.1"/>
    </source>
</evidence>
<comment type="pathway">
    <text evidence="2 15">Cofactor biosynthesis; NAD(+) biosynthesis; NAD(+) from nicotinamide D-ribonucleotide: step 1/1.</text>
</comment>
<accession>A0ABD1YER3</accession>
<comment type="caution">
    <text evidence="19">The sequence shown here is derived from an EMBL/GenBank/DDBJ whole genome shotgun (WGS) entry which is preliminary data.</text>
</comment>
<evidence type="ECO:0000256" key="4">
    <source>
        <dbReference type="ARBA" id="ARBA00007064"/>
    </source>
</evidence>
<evidence type="ECO:0000313" key="20">
    <source>
        <dbReference type="Proteomes" id="UP001605036"/>
    </source>
</evidence>
<dbReference type="NCBIfam" id="TIGR00482">
    <property type="entry name" value="nicotinate (nicotinamide) nucleotide adenylyltransferase"/>
    <property type="match status" value="1"/>
</dbReference>
<evidence type="ECO:0000256" key="10">
    <source>
        <dbReference type="ARBA" id="ARBA00022840"/>
    </source>
</evidence>
<keyword evidence="10 15" id="KW-0067">ATP-binding</keyword>
<dbReference type="Pfam" id="PF13837">
    <property type="entry name" value="Myb_DNA-bind_4"/>
    <property type="match status" value="1"/>
</dbReference>
<comment type="pathway">
    <text evidence="3">Cofactor biosynthesis; NAD(+) biosynthesis; deamido-NAD(+) from nicotinate D-ribonucleotide: step 1/1.</text>
</comment>
<feature type="domain" description="Cytidyltransferase-like" evidence="17">
    <location>
        <begin position="174"/>
        <end position="356"/>
    </location>
</feature>
<dbReference type="EC" id="2.7.7.1" evidence="15"/>
<dbReference type="InterPro" id="IPR044822">
    <property type="entry name" value="Myb_DNA-bind_4"/>
</dbReference>
<dbReference type="GO" id="GO:0004515">
    <property type="term" value="F:nicotinate-nucleotide adenylyltransferase activity"/>
    <property type="evidence" value="ECO:0007669"/>
    <property type="project" value="UniProtKB-EC"/>
</dbReference>
<dbReference type="InterPro" id="IPR014729">
    <property type="entry name" value="Rossmann-like_a/b/a_fold"/>
</dbReference>
<gene>
    <name evidence="19" type="ORF">R1flu_013851</name>
</gene>
<dbReference type="InterPro" id="IPR005248">
    <property type="entry name" value="NadD/NMNAT"/>
</dbReference>
<feature type="domain" description="Myb/SANT-like DNA-binding" evidence="18">
    <location>
        <begin position="42"/>
        <end position="128"/>
    </location>
</feature>
<evidence type="ECO:0000256" key="12">
    <source>
        <dbReference type="ARBA" id="ARBA00048721"/>
    </source>
</evidence>
<dbReference type="GO" id="GO:0046872">
    <property type="term" value="F:metal ion binding"/>
    <property type="evidence" value="ECO:0007669"/>
    <property type="project" value="UniProtKB-KW"/>
</dbReference>
<dbReference type="AlphaFoldDB" id="A0ABD1YER3"/>
<feature type="region of interest" description="Disordered" evidence="16">
    <location>
        <begin position="1"/>
        <end position="35"/>
    </location>
</feature>
<keyword evidence="7 15" id="KW-0548">Nucleotidyltransferase</keyword>
<dbReference type="Proteomes" id="UP001605036">
    <property type="component" value="Unassembled WGS sequence"/>
</dbReference>
<dbReference type="GO" id="GO:0005524">
    <property type="term" value="F:ATP binding"/>
    <property type="evidence" value="ECO:0007669"/>
    <property type="project" value="UniProtKB-KW"/>
</dbReference>
<dbReference type="PANTHER" id="PTHR12039:SF0">
    <property type="entry name" value="NICOTINAMIDE-NUCLEOTIDE ADENYLYLTRANSFERASE"/>
    <property type="match status" value="1"/>
</dbReference>
<keyword evidence="11 15" id="KW-0520">NAD</keyword>
<evidence type="ECO:0000256" key="6">
    <source>
        <dbReference type="ARBA" id="ARBA00022679"/>
    </source>
</evidence>
<evidence type="ECO:0000256" key="5">
    <source>
        <dbReference type="ARBA" id="ARBA00022642"/>
    </source>
</evidence>
<comment type="similarity">
    <text evidence="4 15">Belongs to the eukaryotic NMN adenylyltransferase family.</text>
</comment>
<comment type="cofactor">
    <cofactor evidence="1">
        <name>a divalent metal cation</name>
        <dbReference type="ChEBI" id="CHEBI:60240"/>
    </cofactor>
</comment>
<evidence type="ECO:0000256" key="13">
    <source>
        <dbReference type="ARBA" id="ARBA00049001"/>
    </source>
</evidence>
<dbReference type="Gene3D" id="1.10.10.60">
    <property type="entry name" value="Homeodomain-like"/>
    <property type="match status" value="1"/>
</dbReference>
<evidence type="ECO:0000259" key="17">
    <source>
        <dbReference type="Pfam" id="PF01467"/>
    </source>
</evidence>
<keyword evidence="6 15" id="KW-0808">Transferase</keyword>